<feature type="binding site" evidence="7">
    <location>
        <position position="121"/>
    </location>
    <ligand>
        <name>S-adenosyl-L-methionine</name>
        <dbReference type="ChEBI" id="CHEBI:59789"/>
    </ligand>
</feature>
<comment type="similarity">
    <text evidence="7">Belongs to the class I-like SAM-binding methyltransferase superfamily. TrmB family.</text>
</comment>
<evidence type="ECO:0000256" key="5">
    <source>
        <dbReference type="ARBA" id="ARBA00022691"/>
    </source>
</evidence>
<comment type="catalytic activity">
    <reaction evidence="1 7">
        <text>guanosine(46) in tRNA + S-adenosyl-L-methionine = N(7)-methylguanosine(46) in tRNA + S-adenosyl-L-homocysteine</text>
        <dbReference type="Rhea" id="RHEA:42708"/>
        <dbReference type="Rhea" id="RHEA-COMP:10188"/>
        <dbReference type="Rhea" id="RHEA-COMP:10189"/>
        <dbReference type="ChEBI" id="CHEBI:57856"/>
        <dbReference type="ChEBI" id="CHEBI:59789"/>
        <dbReference type="ChEBI" id="CHEBI:74269"/>
        <dbReference type="ChEBI" id="CHEBI:74480"/>
        <dbReference type="EC" id="2.1.1.33"/>
    </reaction>
</comment>
<evidence type="ECO:0000256" key="6">
    <source>
        <dbReference type="ARBA" id="ARBA00022694"/>
    </source>
</evidence>
<feature type="binding site" evidence="7">
    <location>
        <position position="47"/>
    </location>
    <ligand>
        <name>S-adenosyl-L-methionine</name>
        <dbReference type="ChEBI" id="CHEBI:59789"/>
    </ligand>
</feature>
<dbReference type="RefSeq" id="WP_345026456.1">
    <property type="nucleotide sequence ID" value="NZ_BAABEY010000002.1"/>
</dbReference>
<comment type="function">
    <text evidence="2 7">Catalyzes the formation of N(7)-methylguanine at position 46 (m7G46) in tRNA.</text>
</comment>
<dbReference type="Gene3D" id="3.40.50.150">
    <property type="entry name" value="Vaccinia Virus protein VP39"/>
    <property type="match status" value="1"/>
</dbReference>
<keyword evidence="5 7" id="KW-0949">S-adenosyl-L-methionine</keyword>
<keyword evidence="4 7" id="KW-0808">Transferase</keyword>
<dbReference type="EC" id="2.1.1.33" evidence="7"/>
<dbReference type="EMBL" id="BAABEY010000002">
    <property type="protein sequence ID" value="GAA4432651.1"/>
    <property type="molecule type" value="Genomic_DNA"/>
</dbReference>
<comment type="caution">
    <text evidence="7">Lacks conserved residue(s) required for the propagation of feature annotation.</text>
</comment>
<sequence length="224" mass="25758">MTRKKMARFSHNAEAFNVIERGKELYTTVKGNWSTAYFENPNPIVLELACGKGEYTVGLGRTFPERNYIGIDIKGDRIARGSRQAIESDLRNVAFLRTSIQYLEEFFVAGEVDEIWLVHPDPQPRDKDEKKRLTNAHFLGLYAKTIKEGGIFHLKTDNPFLYEYSLETISKAPGYTILAHTDDLYESELMADHHNVTTHYEKLFREKGFSIRYIRAMVGQKAGL</sequence>
<dbReference type="Proteomes" id="UP001501508">
    <property type="component" value="Unassembled WGS sequence"/>
</dbReference>
<feature type="binding site" evidence="7">
    <location>
        <position position="72"/>
    </location>
    <ligand>
        <name>S-adenosyl-L-methionine</name>
        <dbReference type="ChEBI" id="CHEBI:59789"/>
    </ligand>
</feature>
<keyword evidence="6 7" id="KW-0819">tRNA processing</keyword>
<proteinExistence type="inferred from homology"/>
<name>A0ABP8LPC4_9BACT</name>
<dbReference type="InterPro" id="IPR029063">
    <property type="entry name" value="SAM-dependent_MTases_sf"/>
</dbReference>
<dbReference type="NCBIfam" id="NF001080">
    <property type="entry name" value="PRK00121.2-2"/>
    <property type="match status" value="1"/>
</dbReference>
<feature type="binding site" evidence="7">
    <location>
        <position position="157"/>
    </location>
    <ligand>
        <name>substrate</name>
    </ligand>
</feature>
<dbReference type="HAMAP" id="MF_01057">
    <property type="entry name" value="tRNA_methyltr_TrmB"/>
    <property type="match status" value="1"/>
</dbReference>
<comment type="pathway">
    <text evidence="7">tRNA modification; N(7)-methylguanine-tRNA biosynthesis.</text>
</comment>
<keyword evidence="3 7" id="KW-0489">Methyltransferase</keyword>
<evidence type="ECO:0000256" key="1">
    <source>
        <dbReference type="ARBA" id="ARBA00000142"/>
    </source>
</evidence>
<dbReference type="InterPro" id="IPR003358">
    <property type="entry name" value="tRNA_(Gua-N-7)_MeTrfase_Trmb"/>
</dbReference>
<dbReference type="InterPro" id="IPR055361">
    <property type="entry name" value="tRNA_methyltr_TrmB_bact"/>
</dbReference>
<evidence type="ECO:0000256" key="2">
    <source>
        <dbReference type="ARBA" id="ARBA00003015"/>
    </source>
</evidence>
<feature type="binding site" evidence="7">
    <location>
        <begin position="198"/>
        <end position="201"/>
    </location>
    <ligand>
        <name>substrate</name>
    </ligand>
</feature>
<organism evidence="8 9">
    <name type="scientific">Ravibacter arvi</name>
    <dbReference type="NCBI Taxonomy" id="2051041"/>
    <lineage>
        <taxon>Bacteria</taxon>
        <taxon>Pseudomonadati</taxon>
        <taxon>Bacteroidota</taxon>
        <taxon>Cytophagia</taxon>
        <taxon>Cytophagales</taxon>
        <taxon>Spirosomataceae</taxon>
        <taxon>Ravibacter</taxon>
    </lineage>
</organism>
<dbReference type="PANTHER" id="PTHR23417:SF14">
    <property type="entry name" value="PENTACOTRIPEPTIDE-REPEAT REGION OF PRORP DOMAIN-CONTAINING PROTEIN"/>
    <property type="match status" value="1"/>
</dbReference>
<evidence type="ECO:0000256" key="4">
    <source>
        <dbReference type="ARBA" id="ARBA00022679"/>
    </source>
</evidence>
<protein>
    <recommendedName>
        <fullName evidence="7">tRNA (guanine-N(7)-)-methyltransferase</fullName>
        <ecNumber evidence="7">2.1.1.33</ecNumber>
    </recommendedName>
    <alternativeName>
        <fullName evidence="7">tRNA (guanine(46)-N(7))-methyltransferase</fullName>
    </alternativeName>
    <alternativeName>
        <fullName evidence="7">tRNA(m7G46)-methyltransferase</fullName>
    </alternativeName>
</protein>
<reference evidence="9" key="1">
    <citation type="journal article" date="2019" name="Int. J. Syst. Evol. Microbiol.">
        <title>The Global Catalogue of Microorganisms (GCM) 10K type strain sequencing project: providing services to taxonomists for standard genome sequencing and annotation.</title>
        <authorList>
            <consortium name="The Broad Institute Genomics Platform"/>
            <consortium name="The Broad Institute Genome Sequencing Center for Infectious Disease"/>
            <person name="Wu L."/>
            <person name="Ma J."/>
        </authorList>
    </citation>
    <scope>NUCLEOTIDE SEQUENCE [LARGE SCALE GENOMIC DNA]</scope>
    <source>
        <strain evidence="9">JCM 31920</strain>
    </source>
</reference>
<comment type="caution">
    <text evidence="8">The sequence shown here is derived from an EMBL/GenBank/DDBJ whole genome shotgun (WGS) entry which is preliminary data.</text>
</comment>
<evidence type="ECO:0000256" key="7">
    <source>
        <dbReference type="HAMAP-Rule" id="MF_01057"/>
    </source>
</evidence>
<dbReference type="CDD" id="cd02440">
    <property type="entry name" value="AdoMet_MTases"/>
    <property type="match status" value="1"/>
</dbReference>
<keyword evidence="9" id="KW-1185">Reference proteome</keyword>
<accession>A0ABP8LPC4</accession>
<dbReference type="SUPFAM" id="SSF53335">
    <property type="entry name" value="S-adenosyl-L-methionine-dependent methyltransferases"/>
    <property type="match status" value="1"/>
</dbReference>
<evidence type="ECO:0000313" key="8">
    <source>
        <dbReference type="EMBL" id="GAA4432651.1"/>
    </source>
</evidence>
<evidence type="ECO:0000313" key="9">
    <source>
        <dbReference type="Proteomes" id="UP001501508"/>
    </source>
</evidence>
<evidence type="ECO:0000256" key="3">
    <source>
        <dbReference type="ARBA" id="ARBA00022603"/>
    </source>
</evidence>
<dbReference type="NCBIfam" id="TIGR00091">
    <property type="entry name" value="tRNA (guanosine(46)-N7)-methyltransferase TrmB"/>
    <property type="match status" value="1"/>
</dbReference>
<dbReference type="Pfam" id="PF02390">
    <property type="entry name" value="Methyltransf_4"/>
    <property type="match status" value="1"/>
</dbReference>
<dbReference type="PROSITE" id="PS51625">
    <property type="entry name" value="SAM_MT_TRMB"/>
    <property type="match status" value="1"/>
</dbReference>
<dbReference type="PANTHER" id="PTHR23417">
    <property type="entry name" value="3-DEOXY-D-MANNO-OCTULOSONIC-ACID TRANSFERASE/TRNA GUANINE-N 7 - -METHYLTRANSFERASE"/>
    <property type="match status" value="1"/>
</dbReference>
<gene>
    <name evidence="7 8" type="primary">trmB</name>
    <name evidence="8" type="ORF">GCM10023091_05080</name>
</gene>